<reference evidence="1" key="1">
    <citation type="submission" date="2020-05" db="UniProtKB">
        <authorList>
            <consortium name="EnsemblMetazoa"/>
        </authorList>
    </citation>
    <scope>IDENTIFICATION</scope>
    <source>
        <strain evidence="1">TTRI</strain>
    </source>
</reference>
<dbReference type="EnsemblMetazoa" id="GAUT001265-RA">
    <property type="protein sequence ID" value="GAUT001265-PA"/>
    <property type="gene ID" value="GAUT001265"/>
</dbReference>
<accession>A0A1A9UDU7</accession>
<protein>
    <submittedName>
        <fullName evidence="1">Uncharacterized protein</fullName>
    </submittedName>
</protein>
<evidence type="ECO:0000313" key="1">
    <source>
        <dbReference type="EnsemblMetazoa" id="GAUT001265-PA"/>
    </source>
</evidence>
<keyword evidence="2" id="KW-1185">Reference proteome</keyword>
<proteinExistence type="predicted"/>
<dbReference type="Proteomes" id="UP000078200">
    <property type="component" value="Unassembled WGS sequence"/>
</dbReference>
<evidence type="ECO:0000313" key="2">
    <source>
        <dbReference type="Proteomes" id="UP000078200"/>
    </source>
</evidence>
<dbReference type="VEuPathDB" id="VectorBase:GAUT001265"/>
<dbReference type="AlphaFoldDB" id="A0A1A9UDU7"/>
<name>A0A1A9UDU7_GLOAU</name>
<organism evidence="1 2">
    <name type="scientific">Glossina austeni</name>
    <name type="common">Savannah tsetse fly</name>
    <dbReference type="NCBI Taxonomy" id="7395"/>
    <lineage>
        <taxon>Eukaryota</taxon>
        <taxon>Metazoa</taxon>
        <taxon>Ecdysozoa</taxon>
        <taxon>Arthropoda</taxon>
        <taxon>Hexapoda</taxon>
        <taxon>Insecta</taxon>
        <taxon>Pterygota</taxon>
        <taxon>Neoptera</taxon>
        <taxon>Endopterygota</taxon>
        <taxon>Diptera</taxon>
        <taxon>Brachycera</taxon>
        <taxon>Muscomorpha</taxon>
        <taxon>Hippoboscoidea</taxon>
        <taxon>Glossinidae</taxon>
        <taxon>Glossina</taxon>
    </lineage>
</organism>
<sequence length="128" mass="14431">MQEKLLQIFGSNRVALIPTSYSVNVTEGTAQSAYHSSTWTAKSMSDEYLKWDNTIKATSVVANFCNKGPDIGHAGNQRYVWHIVSVFSRPLFDSIFNSSFVERLKVKEAPNSLELAYRFKCGHRTSYG</sequence>